<keyword evidence="3 6" id="KW-0732">Signal</keyword>
<sequence length="478" mass="51090">MMKKIKLFLAALLALVFAFSAGKAKAYDITVDNGGNGTYESYRIFTGTLSEDGKTLSNIKWGDGITETGRTALQEKYKVSSAAALAEVIGAEGFTATQAEEFAKEAGKYLQNPGGLTGLTAGYYLVQNKTVGSNEAYTNYILEVVGNVTVTPKTDIPTLEKKVKDTNDSKGEETDWQDSADYDFDDSVPFQLTATLPSNFDSYETYYFEITDSLSDGLTYNKDAKIYLVNGNQKDDVTKNFTIETADGLHFKIANLKTISGVTASSKIVVEYTATLNKSAVIGKVGNPNTAKLIYSNNPNSRGTAGSTTETPEDTVIVFTYKVVVNKVDENSKPLAGAGFTLFKKVADAWKEVKTISASEATTFTFSGLDDGVYKLSETTTPDGYNKIDDVEFTVTAEHDALSDNPALTSLSGDAASGELAFTAAVTEGSLSTDIINQKGARLPSTGGKGTALLYVLGSALILVAGILLVTKKRMDTK</sequence>
<dbReference type="PROSITE" id="PS50847">
    <property type="entry name" value="GRAM_POS_ANCHORING"/>
    <property type="match status" value="1"/>
</dbReference>
<dbReference type="InterPro" id="IPR013783">
    <property type="entry name" value="Ig-like_fold"/>
</dbReference>
<dbReference type="NCBIfam" id="TIGR01167">
    <property type="entry name" value="LPXTG_anchor"/>
    <property type="match status" value="1"/>
</dbReference>
<dbReference type="AlphaFoldDB" id="A0A1H0ZW98"/>
<feature type="signal peptide" evidence="6">
    <location>
        <begin position="1"/>
        <end position="26"/>
    </location>
</feature>
<protein>
    <submittedName>
        <fullName evidence="8">LPXTG-motif cell wall anchor domain-containing protein/fimbrial isopeptide formation D2 domain-containing protein</fullName>
    </submittedName>
</protein>
<keyword evidence="2" id="KW-0964">Secreted</keyword>
<evidence type="ECO:0000313" key="9">
    <source>
        <dbReference type="Proteomes" id="UP000182870"/>
    </source>
</evidence>
<reference evidence="8 9" key="1">
    <citation type="submission" date="2016-10" db="EMBL/GenBank/DDBJ databases">
        <authorList>
            <person name="de Groot N.N."/>
        </authorList>
    </citation>
    <scope>NUCLEOTIDE SEQUENCE [LARGE SCALE GENOMIC DNA]</scope>
    <source>
        <strain evidence="8 9">Sb05</strain>
    </source>
</reference>
<feature type="chain" id="PRO_5010370741" evidence="6">
    <location>
        <begin position="27"/>
        <end position="478"/>
    </location>
</feature>
<keyword evidence="4" id="KW-0572">Peptidoglycan-anchor</keyword>
<dbReference type="NCBIfam" id="TIGR04226">
    <property type="entry name" value="RrgB_K2N_iso_D2"/>
    <property type="match status" value="1"/>
</dbReference>
<keyword evidence="5" id="KW-0812">Transmembrane</keyword>
<proteinExistence type="predicted"/>
<evidence type="ECO:0000256" key="6">
    <source>
        <dbReference type="SAM" id="SignalP"/>
    </source>
</evidence>
<dbReference type="InterPro" id="IPR041033">
    <property type="entry name" value="SpaA_PFL_dom_1"/>
</dbReference>
<evidence type="ECO:0000256" key="3">
    <source>
        <dbReference type="ARBA" id="ARBA00022729"/>
    </source>
</evidence>
<keyword evidence="1" id="KW-0134">Cell wall</keyword>
<feature type="transmembrane region" description="Helical" evidence="5">
    <location>
        <begin position="452"/>
        <end position="471"/>
    </location>
</feature>
<accession>A0A1H0ZW98</accession>
<organism evidence="8 9">
    <name type="scientific">Streptococcus equinus</name>
    <name type="common">Streptococcus bovis</name>
    <dbReference type="NCBI Taxonomy" id="1335"/>
    <lineage>
        <taxon>Bacteria</taxon>
        <taxon>Bacillati</taxon>
        <taxon>Bacillota</taxon>
        <taxon>Bacilli</taxon>
        <taxon>Lactobacillales</taxon>
        <taxon>Streptococcaceae</taxon>
        <taxon>Streptococcus</taxon>
    </lineage>
</organism>
<evidence type="ECO:0000256" key="1">
    <source>
        <dbReference type="ARBA" id="ARBA00022512"/>
    </source>
</evidence>
<dbReference type="Pfam" id="PF00746">
    <property type="entry name" value="Gram_pos_anchor"/>
    <property type="match status" value="1"/>
</dbReference>
<gene>
    <name evidence="8" type="ORF">SAMN05216392_1464</name>
</gene>
<dbReference type="Pfam" id="PF16569">
    <property type="entry name" value="GramPos_pilinBB"/>
    <property type="match status" value="1"/>
</dbReference>
<dbReference type="Gene3D" id="2.60.40.10">
    <property type="entry name" value="Immunoglobulins"/>
    <property type="match status" value="1"/>
</dbReference>
<evidence type="ECO:0000256" key="5">
    <source>
        <dbReference type="SAM" id="Phobius"/>
    </source>
</evidence>
<evidence type="ECO:0000256" key="4">
    <source>
        <dbReference type="ARBA" id="ARBA00023088"/>
    </source>
</evidence>
<evidence type="ECO:0000259" key="7">
    <source>
        <dbReference type="PROSITE" id="PS50847"/>
    </source>
</evidence>
<dbReference type="InterPro" id="IPR032334">
    <property type="entry name" value="GramPos_pilinBB"/>
</dbReference>
<dbReference type="Proteomes" id="UP000182870">
    <property type="component" value="Unassembled WGS sequence"/>
</dbReference>
<evidence type="ECO:0000256" key="2">
    <source>
        <dbReference type="ARBA" id="ARBA00022525"/>
    </source>
</evidence>
<keyword evidence="5" id="KW-1133">Transmembrane helix</keyword>
<dbReference type="EMBL" id="FNKE01000001">
    <property type="protein sequence ID" value="SDQ31336.1"/>
    <property type="molecule type" value="Genomic_DNA"/>
</dbReference>
<dbReference type="Pfam" id="PF17802">
    <property type="entry name" value="SpaA"/>
    <property type="match status" value="1"/>
</dbReference>
<evidence type="ECO:0000313" key="8">
    <source>
        <dbReference type="EMBL" id="SDQ31336.1"/>
    </source>
</evidence>
<dbReference type="InterPro" id="IPR019931">
    <property type="entry name" value="LPXTG_anchor"/>
</dbReference>
<feature type="domain" description="Gram-positive cocci surface proteins LPxTG" evidence="7">
    <location>
        <begin position="443"/>
        <end position="478"/>
    </location>
</feature>
<dbReference type="InterPro" id="IPR026466">
    <property type="entry name" value="Fim_isopep_form_D2_dom"/>
</dbReference>
<dbReference type="Gene3D" id="2.60.40.740">
    <property type="match status" value="1"/>
</dbReference>
<keyword evidence="5" id="KW-0472">Membrane</keyword>
<name>A0A1H0ZW98_STREI</name>